<evidence type="ECO:0000313" key="2">
    <source>
        <dbReference type="Proteomes" id="UP000215914"/>
    </source>
</evidence>
<name>A0A9K3JKG2_HELAN</name>
<reference evidence="1" key="1">
    <citation type="journal article" date="2017" name="Nature">
        <title>The sunflower genome provides insights into oil metabolism, flowering and Asterid evolution.</title>
        <authorList>
            <person name="Badouin H."/>
            <person name="Gouzy J."/>
            <person name="Grassa C.J."/>
            <person name="Murat F."/>
            <person name="Staton S.E."/>
            <person name="Cottret L."/>
            <person name="Lelandais-Briere C."/>
            <person name="Owens G.L."/>
            <person name="Carrere S."/>
            <person name="Mayjonade B."/>
            <person name="Legrand L."/>
            <person name="Gill N."/>
            <person name="Kane N.C."/>
            <person name="Bowers J.E."/>
            <person name="Hubner S."/>
            <person name="Bellec A."/>
            <person name="Berard A."/>
            <person name="Berges H."/>
            <person name="Blanchet N."/>
            <person name="Boniface M.C."/>
            <person name="Brunel D."/>
            <person name="Catrice O."/>
            <person name="Chaidir N."/>
            <person name="Claudel C."/>
            <person name="Donnadieu C."/>
            <person name="Faraut T."/>
            <person name="Fievet G."/>
            <person name="Helmstetter N."/>
            <person name="King M."/>
            <person name="Knapp S.J."/>
            <person name="Lai Z."/>
            <person name="Le Paslier M.C."/>
            <person name="Lippi Y."/>
            <person name="Lorenzon L."/>
            <person name="Mandel J.R."/>
            <person name="Marage G."/>
            <person name="Marchand G."/>
            <person name="Marquand E."/>
            <person name="Bret-Mestries E."/>
            <person name="Morien E."/>
            <person name="Nambeesan S."/>
            <person name="Nguyen T."/>
            <person name="Pegot-Espagnet P."/>
            <person name="Pouilly N."/>
            <person name="Raftis F."/>
            <person name="Sallet E."/>
            <person name="Schiex T."/>
            <person name="Thomas J."/>
            <person name="Vandecasteele C."/>
            <person name="Vares D."/>
            <person name="Vear F."/>
            <person name="Vautrin S."/>
            <person name="Crespi M."/>
            <person name="Mangin B."/>
            <person name="Burke J.M."/>
            <person name="Salse J."/>
            <person name="Munos S."/>
            <person name="Vincourt P."/>
            <person name="Rieseberg L.H."/>
            <person name="Langlade N.B."/>
        </authorList>
    </citation>
    <scope>NUCLEOTIDE SEQUENCE</scope>
    <source>
        <tissue evidence="1">Leaves</tissue>
    </source>
</reference>
<protein>
    <submittedName>
        <fullName evidence="1">Uncharacterized protein</fullName>
    </submittedName>
</protein>
<organism evidence="1 2">
    <name type="scientific">Helianthus annuus</name>
    <name type="common">Common sunflower</name>
    <dbReference type="NCBI Taxonomy" id="4232"/>
    <lineage>
        <taxon>Eukaryota</taxon>
        <taxon>Viridiplantae</taxon>
        <taxon>Streptophyta</taxon>
        <taxon>Embryophyta</taxon>
        <taxon>Tracheophyta</taxon>
        <taxon>Spermatophyta</taxon>
        <taxon>Magnoliopsida</taxon>
        <taxon>eudicotyledons</taxon>
        <taxon>Gunneridae</taxon>
        <taxon>Pentapetalae</taxon>
        <taxon>asterids</taxon>
        <taxon>campanulids</taxon>
        <taxon>Asterales</taxon>
        <taxon>Asteraceae</taxon>
        <taxon>Asteroideae</taxon>
        <taxon>Heliantheae alliance</taxon>
        <taxon>Heliantheae</taxon>
        <taxon>Helianthus</taxon>
    </lineage>
</organism>
<gene>
    <name evidence="1" type="ORF">HanXRQr2_Chr03g0134771</name>
</gene>
<dbReference type="Proteomes" id="UP000215914">
    <property type="component" value="Unassembled WGS sequence"/>
</dbReference>
<dbReference type="EMBL" id="MNCJ02000318">
    <property type="protein sequence ID" value="KAF5816482.1"/>
    <property type="molecule type" value="Genomic_DNA"/>
</dbReference>
<evidence type="ECO:0000313" key="1">
    <source>
        <dbReference type="EMBL" id="KAF5816482.1"/>
    </source>
</evidence>
<keyword evidence="2" id="KW-1185">Reference proteome</keyword>
<proteinExistence type="predicted"/>
<sequence>MECRKLIGEKLAANAVDGSVIGRWPTPPCSGTLLLLLGTVPHVFFFLTSDSLAGNEESCQSKQIRYVCMYV</sequence>
<accession>A0A9K3JKG2</accession>
<dbReference type="AlphaFoldDB" id="A0A9K3JKG2"/>
<comment type="caution">
    <text evidence="1">The sequence shown here is derived from an EMBL/GenBank/DDBJ whole genome shotgun (WGS) entry which is preliminary data.</text>
</comment>
<reference evidence="1" key="2">
    <citation type="submission" date="2020-06" db="EMBL/GenBank/DDBJ databases">
        <title>Helianthus annuus Genome sequencing and assembly Release 2.</title>
        <authorList>
            <person name="Gouzy J."/>
            <person name="Langlade N."/>
            <person name="Munos S."/>
        </authorList>
    </citation>
    <scope>NUCLEOTIDE SEQUENCE</scope>
    <source>
        <tissue evidence="1">Leaves</tissue>
    </source>
</reference>
<dbReference type="Gramene" id="mRNA:HanXRQr2_Chr03g0134771">
    <property type="protein sequence ID" value="mRNA:HanXRQr2_Chr03g0134771"/>
    <property type="gene ID" value="HanXRQr2_Chr03g0134771"/>
</dbReference>